<gene>
    <name evidence="4" type="ORF">LK10_17900</name>
</gene>
<dbReference type="GO" id="GO:0046872">
    <property type="term" value="F:metal ion binding"/>
    <property type="evidence" value="ECO:0007669"/>
    <property type="project" value="UniProtKB-KW"/>
</dbReference>
<evidence type="ECO:0000256" key="2">
    <source>
        <dbReference type="SAM" id="MobiDB-lite"/>
    </source>
</evidence>
<dbReference type="GO" id="GO:0031179">
    <property type="term" value="P:peptide modification"/>
    <property type="evidence" value="ECO:0007669"/>
    <property type="project" value="InterPro"/>
</dbReference>
<dbReference type="PIRSF" id="PIRSF037228">
    <property type="entry name" value="Lant_mod_RumM"/>
    <property type="match status" value="1"/>
</dbReference>
<dbReference type="PRINTS" id="PR01950">
    <property type="entry name" value="LANCSUPER"/>
</dbReference>
<dbReference type="SMART" id="SM01260">
    <property type="entry name" value="LANC_like"/>
    <property type="match status" value="1"/>
</dbReference>
<dbReference type="InterPro" id="IPR007822">
    <property type="entry name" value="LANC-like"/>
</dbReference>
<protein>
    <recommendedName>
        <fullName evidence="3">Lantibiotic biosynthesis protein dehydration domain-containing protein</fullName>
    </recommendedName>
</protein>
<organism evidence="4 5">
    <name type="scientific">Sinomonas humi</name>
    <dbReference type="NCBI Taxonomy" id="1338436"/>
    <lineage>
        <taxon>Bacteria</taxon>
        <taxon>Bacillati</taxon>
        <taxon>Actinomycetota</taxon>
        <taxon>Actinomycetes</taxon>
        <taxon>Micrococcales</taxon>
        <taxon>Micrococcaceae</taxon>
        <taxon>Sinomonas</taxon>
    </lineage>
</organism>
<dbReference type="CDD" id="cd04792">
    <property type="entry name" value="LanM-like"/>
    <property type="match status" value="1"/>
</dbReference>
<dbReference type="InterPro" id="IPR017146">
    <property type="entry name" value="Lanti_2_LanM"/>
</dbReference>
<feature type="binding site" evidence="1">
    <location>
        <position position="794"/>
    </location>
    <ligand>
        <name>Zn(2+)</name>
        <dbReference type="ChEBI" id="CHEBI:29105"/>
    </ligand>
</feature>
<dbReference type="AlphaFoldDB" id="A0A0B2AGU7"/>
<feature type="compositionally biased region" description="Pro residues" evidence="2">
    <location>
        <begin position="942"/>
        <end position="960"/>
    </location>
</feature>
<dbReference type="SUPFAM" id="SSF158745">
    <property type="entry name" value="LanC-like"/>
    <property type="match status" value="1"/>
</dbReference>
<keyword evidence="1" id="KW-0479">Metal-binding</keyword>
<sequence>MLADVVSNQGKHLDGWPWLSDSARASLLDGLAGRLASMSLRCILSELAHESSPGSYDRLNAALSEPLKRIGFYTKYPVLARDLTVYLKNWRTNVGRVLDRLIDDEEELADNGLLPHGAASLQAVELGSGDSHDAGQSVAVLRFAHHHRLVYKPRDCSPFTVYRRLVDVLNEALPSLARLYAPSSLARDGYGWVEFIDHDAAGKLDPKTYLRRLGSFLAIAHILGASDLHLENVIASAAGPVPIDMETLIQNRSRAGADVVATRRAIEHLNASVLGAGILPVQLTAGEATSIDVSVATGGLQRTTQYATVHQVVFPFTDGMRIAAVEMPVGRAKNQPGGMTLDLVREQRAEIGEGYRQAHLSVMASIPQIQSILASVPEMELRHIIRATRSYSLLLVEMRQPSRLRSGIDRDHLLRSLWAHIDEHPGESSLVSAEEESLWQLDVPLFTARMDQRGLFASGREVIPDYFEKTTLQDAAERLNSLDPERMRESLRLIDESILAAAPRAGESEMRREDSQAHIAPEKIGSAITALAREQARVLLESAILGDHDATWISVCSGNDSSGLEYRPIGPTLYDGLAGISFAATHAHGLLPNLGLDDLAHRTAHAIASILDDWTKERLTLPIGAYSGAAGLLYALSHYDGILSGNRYQELRLKAITRVEQAVDQDTYFDVMAGAAGACAVIASMPEAHTPQGRSALQAVTAHLISRSVLLDDDSRVWRTGAAKAQLGGFSHGATGIGWALARAASALDDDRIASAAMEALRFDDAMFRPSKQRWLDARPESLMVGEMFPAHWCHGAAGIAMARASAAPLLGAPELLGLAVIGAREASRDELPSDDSLCHGSLGNLMASQPVAEYAGSNICLDDFRNRVISRIQRSQPRSGLPQGITTVRGLMLGTAGSLYGLCHALNPGIPNVLLLEGHTKTVVSGAALDTDAHSKQPLISPVPPLKLAPRPHATPPKT</sequence>
<dbReference type="InterPro" id="IPR012341">
    <property type="entry name" value="6hp_glycosidase-like_sf"/>
</dbReference>
<feature type="binding site" evidence="1">
    <location>
        <position position="840"/>
    </location>
    <ligand>
        <name>Zn(2+)</name>
        <dbReference type="ChEBI" id="CHEBI:29105"/>
    </ligand>
</feature>
<dbReference type="EMBL" id="JTDL01000145">
    <property type="protein sequence ID" value="KHL01032.1"/>
    <property type="molecule type" value="Genomic_DNA"/>
</dbReference>
<keyword evidence="1" id="KW-0862">Zinc</keyword>
<comment type="caution">
    <text evidence="4">The sequence shown here is derived from an EMBL/GenBank/DDBJ whole genome shotgun (WGS) entry which is preliminary data.</text>
</comment>
<dbReference type="NCBIfam" id="TIGR03897">
    <property type="entry name" value="lanti_2_LanM"/>
    <property type="match status" value="1"/>
</dbReference>
<dbReference type="Proteomes" id="UP000030982">
    <property type="component" value="Unassembled WGS sequence"/>
</dbReference>
<feature type="binding site" evidence="1">
    <location>
        <position position="839"/>
    </location>
    <ligand>
        <name>Zn(2+)</name>
        <dbReference type="ChEBI" id="CHEBI:29105"/>
    </ligand>
</feature>
<evidence type="ECO:0000313" key="4">
    <source>
        <dbReference type="EMBL" id="KHL01032.1"/>
    </source>
</evidence>
<evidence type="ECO:0000259" key="3">
    <source>
        <dbReference type="Pfam" id="PF13575"/>
    </source>
</evidence>
<feature type="domain" description="Lantibiotic biosynthesis protein dehydration" evidence="3">
    <location>
        <begin position="76"/>
        <end position="448"/>
    </location>
</feature>
<accession>A0A0B2AGU7</accession>
<dbReference type="GO" id="GO:0005975">
    <property type="term" value="P:carbohydrate metabolic process"/>
    <property type="evidence" value="ECO:0007669"/>
    <property type="project" value="InterPro"/>
</dbReference>
<evidence type="ECO:0000256" key="1">
    <source>
        <dbReference type="PIRSR" id="PIRSR607822-1"/>
    </source>
</evidence>
<name>A0A0B2AGU7_9MICC</name>
<dbReference type="Pfam" id="PF05147">
    <property type="entry name" value="LANC_like"/>
    <property type="match status" value="1"/>
</dbReference>
<dbReference type="InterPro" id="IPR025410">
    <property type="entry name" value="Lant_dehyd"/>
</dbReference>
<proteinExistence type="predicted"/>
<dbReference type="Pfam" id="PF13575">
    <property type="entry name" value="DUF4135"/>
    <property type="match status" value="1"/>
</dbReference>
<dbReference type="STRING" id="1338436.LK10_17900"/>
<evidence type="ECO:0000313" key="5">
    <source>
        <dbReference type="Proteomes" id="UP000030982"/>
    </source>
</evidence>
<keyword evidence="5" id="KW-1185">Reference proteome</keyword>
<reference evidence="4 5" key="1">
    <citation type="submission" date="2014-09" db="EMBL/GenBank/DDBJ databases">
        <title>Genome sequence of Sinomonas sp. MUSC 117.</title>
        <authorList>
            <person name="Lee L.-H."/>
        </authorList>
    </citation>
    <scope>NUCLEOTIDE SEQUENCE [LARGE SCALE GENOMIC DNA]</scope>
    <source>
        <strain evidence="4 5">MUSC 117</strain>
    </source>
</reference>
<dbReference type="Gene3D" id="1.50.10.10">
    <property type="match status" value="1"/>
</dbReference>
<feature type="region of interest" description="Disordered" evidence="2">
    <location>
        <begin position="936"/>
        <end position="960"/>
    </location>
</feature>